<sequence>MASDLGYVFPEYRWFAEEWHVQELDERPKIVKRVLNRCAGKAPAPLRRNTVHGSELLAGPVSNVISQERAENTPSLYTFVQDKSIPVDLVQGTVAATAFSHHCAVRSKYDVLLIQPIIEISSPLAVVFEISEDPG</sequence>
<name>A0A9N9U4D5_9HYPO</name>
<gene>
    <name evidence="1" type="ORF">CBYS24578_00013952</name>
</gene>
<evidence type="ECO:0000313" key="1">
    <source>
        <dbReference type="EMBL" id="CAG9975894.1"/>
    </source>
</evidence>
<dbReference type="AlphaFoldDB" id="A0A9N9U4D5"/>
<organism evidence="1 2">
    <name type="scientific">Clonostachys byssicola</name>
    <dbReference type="NCBI Taxonomy" id="160290"/>
    <lineage>
        <taxon>Eukaryota</taxon>
        <taxon>Fungi</taxon>
        <taxon>Dikarya</taxon>
        <taxon>Ascomycota</taxon>
        <taxon>Pezizomycotina</taxon>
        <taxon>Sordariomycetes</taxon>
        <taxon>Hypocreomycetidae</taxon>
        <taxon>Hypocreales</taxon>
        <taxon>Bionectriaceae</taxon>
        <taxon>Clonostachys</taxon>
    </lineage>
</organism>
<proteinExistence type="predicted"/>
<keyword evidence="2" id="KW-1185">Reference proteome</keyword>
<reference evidence="1" key="1">
    <citation type="submission" date="2021-10" db="EMBL/GenBank/DDBJ databases">
        <authorList>
            <person name="Piombo E."/>
        </authorList>
    </citation>
    <scope>NUCLEOTIDE SEQUENCE</scope>
</reference>
<dbReference type="EMBL" id="CABFNO020001273">
    <property type="protein sequence ID" value="CAG9975894.1"/>
    <property type="molecule type" value="Genomic_DNA"/>
</dbReference>
<accession>A0A9N9U4D5</accession>
<dbReference type="Proteomes" id="UP000754883">
    <property type="component" value="Unassembled WGS sequence"/>
</dbReference>
<evidence type="ECO:0000313" key="2">
    <source>
        <dbReference type="Proteomes" id="UP000754883"/>
    </source>
</evidence>
<comment type="caution">
    <text evidence="1">The sequence shown here is derived from an EMBL/GenBank/DDBJ whole genome shotgun (WGS) entry which is preliminary data.</text>
</comment>
<protein>
    <submittedName>
        <fullName evidence="1">Uncharacterized protein</fullName>
    </submittedName>
</protein>